<dbReference type="EMBL" id="CAXIXY010000003">
    <property type="protein sequence ID" value="CAL2081091.1"/>
    <property type="molecule type" value="Genomic_DNA"/>
</dbReference>
<keyword evidence="2" id="KW-1185">Reference proteome</keyword>
<sequence length="249" mass="28734">MKNLKYLILLFLFVNISCLVKNEENLNDFLFEGKAVDNVTNEPVSNIEIDYEVCNPRGSGIFGICVTKDEGMTLTDENGEFSVLVHYEEKDNSLKFFTRSKNINYQANSLQQGYSIEKLMNDGLPDIKVNRYASIKITVRNTNPFNEEDNIRVGYFRDDEESLRRYGLVRQSLINYENTNVFYDNGNTVTSILEWNGVNVHSVVEGKVNGAYRKVYLDYTIKKNGVYENKRTEAITLSPDIVNEYLIEY</sequence>
<dbReference type="Proteomes" id="UP001497416">
    <property type="component" value="Unassembled WGS sequence"/>
</dbReference>
<name>A0ABM9NVV8_9FLAO</name>
<gene>
    <name evidence="1" type="ORF">T190607A01A_11139</name>
</gene>
<accession>A0ABM9NVV8</accession>
<organism evidence="1 2">
    <name type="scientific">Tenacibaculum platacis</name>
    <dbReference type="NCBI Taxonomy" id="3137852"/>
    <lineage>
        <taxon>Bacteria</taxon>
        <taxon>Pseudomonadati</taxon>
        <taxon>Bacteroidota</taxon>
        <taxon>Flavobacteriia</taxon>
        <taxon>Flavobacteriales</taxon>
        <taxon>Flavobacteriaceae</taxon>
        <taxon>Tenacibaculum</taxon>
    </lineage>
</organism>
<comment type="caution">
    <text evidence="1">The sequence shown here is derived from an EMBL/GenBank/DDBJ whole genome shotgun (WGS) entry which is preliminary data.</text>
</comment>
<dbReference type="RefSeq" id="WP_348710961.1">
    <property type="nucleotide sequence ID" value="NZ_CAXIXY010000003.1"/>
</dbReference>
<evidence type="ECO:0000313" key="1">
    <source>
        <dbReference type="EMBL" id="CAL2081091.1"/>
    </source>
</evidence>
<proteinExistence type="predicted"/>
<evidence type="ECO:0000313" key="2">
    <source>
        <dbReference type="Proteomes" id="UP001497416"/>
    </source>
</evidence>
<evidence type="ECO:0008006" key="3">
    <source>
        <dbReference type="Google" id="ProtNLM"/>
    </source>
</evidence>
<protein>
    <recommendedName>
        <fullName evidence="3">Carboxypeptidase regulatory-like domain-containing protein</fullName>
    </recommendedName>
</protein>
<reference evidence="1 2" key="1">
    <citation type="submission" date="2024-05" db="EMBL/GenBank/DDBJ databases">
        <authorList>
            <person name="Duchaud E."/>
        </authorList>
    </citation>
    <scope>NUCLEOTIDE SEQUENCE [LARGE SCALE GENOMIC DNA]</scope>
    <source>
        <strain evidence="1">Ena-SAMPLE-TAB-13-05-2024-13:56:06:370-140302</strain>
    </source>
</reference>